<keyword evidence="11" id="KW-0482">Metalloprotease</keyword>
<keyword evidence="5 15" id="KW-0645">Protease</keyword>
<dbReference type="PANTHER" id="PTHR35864">
    <property type="entry name" value="ZINC METALLOPROTEASE MJ0611-RELATED"/>
    <property type="match status" value="1"/>
</dbReference>
<evidence type="ECO:0000256" key="12">
    <source>
        <dbReference type="ARBA" id="ARBA00023136"/>
    </source>
</evidence>
<keyword evidence="6 13" id="KW-0812">Transmembrane</keyword>
<evidence type="ECO:0000256" key="8">
    <source>
        <dbReference type="ARBA" id="ARBA00022801"/>
    </source>
</evidence>
<dbReference type="GO" id="GO:0005886">
    <property type="term" value="C:plasma membrane"/>
    <property type="evidence" value="ECO:0007669"/>
    <property type="project" value="UniProtKB-SubCell"/>
</dbReference>
<feature type="transmembrane region" description="Helical" evidence="13">
    <location>
        <begin position="183"/>
        <end position="210"/>
    </location>
</feature>
<gene>
    <name evidence="15" type="ORF">COT52_02525</name>
</gene>
<evidence type="ECO:0000313" key="16">
    <source>
        <dbReference type="Proteomes" id="UP000231414"/>
    </source>
</evidence>
<evidence type="ECO:0000256" key="5">
    <source>
        <dbReference type="ARBA" id="ARBA00022670"/>
    </source>
</evidence>
<evidence type="ECO:0000256" key="3">
    <source>
        <dbReference type="ARBA" id="ARBA00007931"/>
    </source>
</evidence>
<dbReference type="Pfam" id="PF02163">
    <property type="entry name" value="Peptidase_M50"/>
    <property type="match status" value="1"/>
</dbReference>
<dbReference type="InterPro" id="IPR044537">
    <property type="entry name" value="Rip2-like"/>
</dbReference>
<dbReference type="GO" id="GO:0008237">
    <property type="term" value="F:metallopeptidase activity"/>
    <property type="evidence" value="ECO:0007669"/>
    <property type="project" value="UniProtKB-KW"/>
</dbReference>
<keyword evidence="10 13" id="KW-1133">Transmembrane helix</keyword>
<evidence type="ECO:0000313" key="15">
    <source>
        <dbReference type="EMBL" id="PIS20693.1"/>
    </source>
</evidence>
<reference evidence="16" key="1">
    <citation type="submission" date="2017-09" db="EMBL/GenBank/DDBJ databases">
        <title>Depth-based differentiation of microbial function through sediment-hosted aquifers and enrichment of novel symbionts in the deep terrestrial subsurface.</title>
        <authorList>
            <person name="Probst A.J."/>
            <person name="Ladd B."/>
            <person name="Jarett J.K."/>
            <person name="Geller-Mcgrath D.E."/>
            <person name="Sieber C.M.K."/>
            <person name="Emerson J.B."/>
            <person name="Anantharaman K."/>
            <person name="Thomas B.C."/>
            <person name="Malmstrom R."/>
            <person name="Stieglmeier M."/>
            <person name="Klingl A."/>
            <person name="Woyke T."/>
            <person name="Ryan C.M."/>
            <person name="Banfield J.F."/>
        </authorList>
    </citation>
    <scope>NUCLEOTIDE SEQUENCE [LARGE SCALE GENOMIC DNA]</scope>
</reference>
<dbReference type="GO" id="GO:0006508">
    <property type="term" value="P:proteolysis"/>
    <property type="evidence" value="ECO:0007669"/>
    <property type="project" value="UniProtKB-KW"/>
</dbReference>
<dbReference type="CDD" id="cd06158">
    <property type="entry name" value="S2P-M50_like_1"/>
    <property type="match status" value="1"/>
</dbReference>
<dbReference type="InterPro" id="IPR008915">
    <property type="entry name" value="Peptidase_M50"/>
</dbReference>
<comment type="cofactor">
    <cofactor evidence="1">
        <name>Zn(2+)</name>
        <dbReference type="ChEBI" id="CHEBI:29105"/>
    </cofactor>
</comment>
<comment type="subcellular location">
    <subcellularLocation>
        <location evidence="2">Cell membrane</location>
        <topology evidence="2">Multi-pass membrane protein</topology>
    </subcellularLocation>
</comment>
<evidence type="ECO:0000259" key="14">
    <source>
        <dbReference type="Pfam" id="PF02163"/>
    </source>
</evidence>
<evidence type="ECO:0000256" key="7">
    <source>
        <dbReference type="ARBA" id="ARBA00022723"/>
    </source>
</evidence>
<evidence type="ECO:0000256" key="11">
    <source>
        <dbReference type="ARBA" id="ARBA00023049"/>
    </source>
</evidence>
<proteinExistence type="inferred from homology"/>
<keyword evidence="4" id="KW-1003">Cell membrane</keyword>
<evidence type="ECO:0000256" key="13">
    <source>
        <dbReference type="SAM" id="Phobius"/>
    </source>
</evidence>
<dbReference type="PANTHER" id="PTHR35864:SF1">
    <property type="entry name" value="ZINC METALLOPROTEASE YWHC-RELATED"/>
    <property type="match status" value="1"/>
</dbReference>
<evidence type="ECO:0000256" key="10">
    <source>
        <dbReference type="ARBA" id="ARBA00022989"/>
    </source>
</evidence>
<protein>
    <submittedName>
        <fullName evidence="15">Site-2 protease family protein</fullName>
    </submittedName>
</protein>
<comment type="caution">
    <text evidence="15">The sequence shown here is derived from an EMBL/GenBank/DDBJ whole genome shotgun (WGS) entry which is preliminary data.</text>
</comment>
<comment type="similarity">
    <text evidence="3">Belongs to the peptidase M50B family.</text>
</comment>
<keyword evidence="7" id="KW-0479">Metal-binding</keyword>
<evidence type="ECO:0000256" key="6">
    <source>
        <dbReference type="ARBA" id="ARBA00022692"/>
    </source>
</evidence>
<feature type="transmembrane region" description="Helical" evidence="13">
    <location>
        <begin position="57"/>
        <end position="78"/>
    </location>
</feature>
<dbReference type="EMBL" id="PEYW01000036">
    <property type="protein sequence ID" value="PIS20693.1"/>
    <property type="molecule type" value="Genomic_DNA"/>
</dbReference>
<dbReference type="InterPro" id="IPR052348">
    <property type="entry name" value="Metallopeptidase_M50B"/>
</dbReference>
<evidence type="ECO:0000256" key="1">
    <source>
        <dbReference type="ARBA" id="ARBA00001947"/>
    </source>
</evidence>
<evidence type="ECO:0000256" key="9">
    <source>
        <dbReference type="ARBA" id="ARBA00022833"/>
    </source>
</evidence>
<dbReference type="GO" id="GO:0046872">
    <property type="term" value="F:metal ion binding"/>
    <property type="evidence" value="ECO:0007669"/>
    <property type="project" value="UniProtKB-KW"/>
</dbReference>
<feature type="transmembrane region" description="Helical" evidence="13">
    <location>
        <begin position="12"/>
        <end position="36"/>
    </location>
</feature>
<keyword evidence="8" id="KW-0378">Hydrolase</keyword>
<feature type="transmembrane region" description="Helical" evidence="13">
    <location>
        <begin position="130"/>
        <end position="148"/>
    </location>
</feature>
<evidence type="ECO:0000256" key="2">
    <source>
        <dbReference type="ARBA" id="ARBA00004651"/>
    </source>
</evidence>
<sequence length="211" mass="23285">MLFSLFNLSANPLFNLLFILIYLMVVVVSLTVHEWAHAWVALKRGDPTAKLDGRLTLNPLAHLDPLGTVSLLIFGFGWGKPVPVNEYNLTRPKSDGALVSLAGPVSNFLFAFLLALLVRLLPLGSVLGGLFYSFFLILIQVNLALAIFNLLPLYPLDGFRVVLGFLPYSLASQWSQMARFGPYLALFLAFTGILGRIISVPIAWLVSIFLH</sequence>
<feature type="transmembrane region" description="Helical" evidence="13">
    <location>
        <begin position="98"/>
        <end position="118"/>
    </location>
</feature>
<keyword evidence="9" id="KW-0862">Zinc</keyword>
<name>A0A2H0X6Y9_UNCKA</name>
<feature type="domain" description="Peptidase M50" evidence="14">
    <location>
        <begin position="131"/>
        <end position="167"/>
    </location>
</feature>
<keyword evidence="12 13" id="KW-0472">Membrane</keyword>
<accession>A0A2H0X6Y9</accession>
<evidence type="ECO:0000256" key="4">
    <source>
        <dbReference type="ARBA" id="ARBA00022475"/>
    </source>
</evidence>
<dbReference type="Proteomes" id="UP000231414">
    <property type="component" value="Unassembled WGS sequence"/>
</dbReference>
<organism evidence="15 16">
    <name type="scientific">candidate division WWE3 bacterium CG08_land_8_20_14_0_20_43_13</name>
    <dbReference type="NCBI Taxonomy" id="1975087"/>
    <lineage>
        <taxon>Bacteria</taxon>
        <taxon>Katanobacteria</taxon>
    </lineage>
</organism>
<dbReference type="AlphaFoldDB" id="A0A2H0X6Y9"/>